<comment type="caution">
    <text evidence="9">The sequence shown here is derived from an EMBL/GenBank/DDBJ whole genome shotgun (WGS) entry which is preliminary data.</text>
</comment>
<dbReference type="InterPro" id="IPR019931">
    <property type="entry name" value="LPXTG_anchor"/>
</dbReference>
<sequence length="468" mass="50078">MSTRKVTRFGAVFTVVTLASLGATSAANADTQSGFNAPDKNHSVSLTVHKHEGNEKLDKYTGQQQQPQGKAIAGVTFTVQEAGFDEGSGCKSIDLALPASWEKIAKAKPDSVCLLNDPVSMETNETGIAEFKQLSQKLYKVTETAGGKNLIKTPSAPFLVTLPMPVDPNKWVYDVHAYPKNVLTELDDFTKKAADPADEKGTKKFVPGALITWTIDATIPKVAFDYTEVTMTDTVPAGLQFKAVKSVKLSGEPLAATQDYTVTDSKIVLTEKGLAKLNPAAKKNDVKVTVELDTTVTDAILDGKTTNKVQLSLNGKTKDANGDTYWGSIQLTKQDKDAPNTKLSDAVFSIYEGKCEANGAVVAENLKTDQQGVFKQKLYIGNKEDATKDYCLKETAAPAGYILDSTGIDFTLSVANDQFTKNVTFDNVKVTGPHLPLTGAQGTALLTGAGILLLAVGAGTVYHARRRS</sequence>
<dbReference type="Pfam" id="PF00746">
    <property type="entry name" value="Gram_pos_anchor"/>
    <property type="match status" value="1"/>
</dbReference>
<dbReference type="NCBIfam" id="TIGR04226">
    <property type="entry name" value="RrgB_K2N_iso_D2"/>
    <property type="match status" value="1"/>
</dbReference>
<accession>A0ABV3NCN7</accession>
<dbReference type="EMBL" id="JBAGNM010000008">
    <property type="protein sequence ID" value="MEW6954986.1"/>
    <property type="molecule type" value="Genomic_DNA"/>
</dbReference>
<evidence type="ECO:0000256" key="4">
    <source>
        <dbReference type="ARBA" id="ARBA00022729"/>
    </source>
</evidence>
<feature type="signal peptide" evidence="7">
    <location>
        <begin position="1"/>
        <end position="29"/>
    </location>
</feature>
<keyword evidence="6" id="KW-0472">Membrane</keyword>
<dbReference type="InterPro" id="IPR048052">
    <property type="entry name" value="FM1-like"/>
</dbReference>
<feature type="domain" description="Gram-positive cocci surface proteins LPxTG" evidence="8">
    <location>
        <begin position="435"/>
        <end position="468"/>
    </location>
</feature>
<evidence type="ECO:0000313" key="9">
    <source>
        <dbReference type="EMBL" id="MEW6954986.1"/>
    </source>
</evidence>
<keyword evidence="3" id="KW-0964">Secreted</keyword>
<dbReference type="Proteomes" id="UP001555100">
    <property type="component" value="Unassembled WGS sequence"/>
</dbReference>
<evidence type="ECO:0000256" key="3">
    <source>
        <dbReference type="ARBA" id="ARBA00022525"/>
    </source>
</evidence>
<dbReference type="Gene3D" id="2.60.40.740">
    <property type="match status" value="1"/>
</dbReference>
<dbReference type="PROSITE" id="PS50847">
    <property type="entry name" value="GRAM_POS_ANCHORING"/>
    <property type="match status" value="1"/>
</dbReference>
<dbReference type="InterPro" id="IPR032364">
    <property type="entry name" value="GramPos_pilinD1_N"/>
</dbReference>
<protein>
    <submittedName>
        <fullName evidence="9">SpaH/EbpB family LPXTG-anchored major pilin</fullName>
    </submittedName>
</protein>
<proteinExistence type="inferred from homology"/>
<feature type="transmembrane region" description="Helical" evidence="6">
    <location>
        <begin position="444"/>
        <end position="464"/>
    </location>
</feature>
<evidence type="ECO:0000256" key="2">
    <source>
        <dbReference type="ARBA" id="ARBA00022512"/>
    </source>
</evidence>
<keyword evidence="5" id="KW-0572">Peptidoglycan-anchor</keyword>
<evidence type="ECO:0000256" key="6">
    <source>
        <dbReference type="SAM" id="Phobius"/>
    </source>
</evidence>
<dbReference type="Pfam" id="PF16555">
    <property type="entry name" value="GramPos_pilinD1"/>
    <property type="match status" value="1"/>
</dbReference>
<dbReference type="RefSeq" id="WP_080689245.1">
    <property type="nucleotide sequence ID" value="NZ_CP028833.1"/>
</dbReference>
<keyword evidence="4 7" id="KW-0732">Signal</keyword>
<dbReference type="PANTHER" id="PTHR36108">
    <property type="entry name" value="COLOSSIN-B-RELATED"/>
    <property type="match status" value="1"/>
</dbReference>
<evidence type="ECO:0000256" key="5">
    <source>
        <dbReference type="ARBA" id="ARBA00023088"/>
    </source>
</evidence>
<dbReference type="NCBIfam" id="NF033902">
    <property type="entry name" value="iso_D2_wall_anc"/>
    <property type="match status" value="1"/>
</dbReference>
<evidence type="ECO:0000256" key="1">
    <source>
        <dbReference type="ARBA" id="ARBA00007257"/>
    </source>
</evidence>
<reference evidence="9 10" key="1">
    <citation type="submission" date="2024-01" db="EMBL/GenBank/DDBJ databases">
        <title>Genomic analysis and antimicrobial resistance profiles of Trueperella pyogenes isolated from domestic and wild animals.</title>
        <authorList>
            <person name="Magossi G."/>
            <person name="Gzyl K.E."/>
            <person name="Holman D.B."/>
            <person name="Amat S."/>
        </authorList>
    </citation>
    <scope>NUCLEOTIDE SEQUENCE [LARGE SCALE GENOMIC DNA]</scope>
    <source>
        <strain evidence="9 10">1494</strain>
    </source>
</reference>
<dbReference type="NCBIfam" id="TIGR01167">
    <property type="entry name" value="LPXTG_anchor"/>
    <property type="match status" value="1"/>
</dbReference>
<evidence type="ECO:0000256" key="7">
    <source>
        <dbReference type="SAM" id="SignalP"/>
    </source>
</evidence>
<feature type="chain" id="PRO_5045847257" evidence="7">
    <location>
        <begin position="30"/>
        <end position="468"/>
    </location>
</feature>
<organism evidence="9 10">
    <name type="scientific">Trueperella pyogenes</name>
    <dbReference type="NCBI Taxonomy" id="1661"/>
    <lineage>
        <taxon>Bacteria</taxon>
        <taxon>Bacillati</taxon>
        <taxon>Actinomycetota</taxon>
        <taxon>Actinomycetes</taxon>
        <taxon>Actinomycetales</taxon>
        <taxon>Actinomycetaceae</taxon>
        <taxon>Trueperella</taxon>
    </lineage>
</organism>
<gene>
    <name evidence="9" type="ORF">V3M73_08125</name>
</gene>
<keyword evidence="2" id="KW-0134">Cell wall</keyword>
<keyword evidence="6" id="KW-0812">Transmembrane</keyword>
<evidence type="ECO:0000259" key="8">
    <source>
        <dbReference type="PROSITE" id="PS50847"/>
    </source>
</evidence>
<dbReference type="PANTHER" id="PTHR36108:SF13">
    <property type="entry name" value="COLOSSIN-B-RELATED"/>
    <property type="match status" value="1"/>
</dbReference>
<dbReference type="Gene3D" id="2.60.40.10">
    <property type="entry name" value="Immunoglobulins"/>
    <property type="match status" value="2"/>
</dbReference>
<name>A0ABV3NCN7_9ACTO</name>
<dbReference type="InterPro" id="IPR026466">
    <property type="entry name" value="Fim_isopep_form_D2_dom"/>
</dbReference>
<keyword evidence="10" id="KW-1185">Reference proteome</keyword>
<comment type="similarity">
    <text evidence="1">Belongs to the serine-aspartate repeat-containing protein (SDr) family.</text>
</comment>
<dbReference type="Pfam" id="PF17802">
    <property type="entry name" value="SpaA"/>
    <property type="match status" value="1"/>
</dbReference>
<dbReference type="InterPro" id="IPR041033">
    <property type="entry name" value="SpaA_PFL_dom_1"/>
</dbReference>
<keyword evidence="6" id="KW-1133">Transmembrane helix</keyword>
<dbReference type="InterPro" id="IPR013783">
    <property type="entry name" value="Ig-like_fold"/>
</dbReference>
<evidence type="ECO:0000313" key="10">
    <source>
        <dbReference type="Proteomes" id="UP001555100"/>
    </source>
</evidence>